<name>A0A4C1W2X0_EUMVA</name>
<dbReference type="EMBL" id="BGZK01000459">
    <property type="protein sequence ID" value="GBP44829.1"/>
    <property type="molecule type" value="Genomic_DNA"/>
</dbReference>
<comment type="caution">
    <text evidence="2">The sequence shown here is derived from an EMBL/GenBank/DDBJ whole genome shotgun (WGS) entry which is preliminary data.</text>
</comment>
<evidence type="ECO:0000256" key="1">
    <source>
        <dbReference type="SAM" id="Phobius"/>
    </source>
</evidence>
<proteinExistence type="predicted"/>
<evidence type="ECO:0000313" key="3">
    <source>
        <dbReference type="Proteomes" id="UP000299102"/>
    </source>
</evidence>
<keyword evidence="1" id="KW-0472">Membrane</keyword>
<organism evidence="2 3">
    <name type="scientific">Eumeta variegata</name>
    <name type="common">Bagworm moth</name>
    <name type="synonym">Eumeta japonica</name>
    <dbReference type="NCBI Taxonomy" id="151549"/>
    <lineage>
        <taxon>Eukaryota</taxon>
        <taxon>Metazoa</taxon>
        <taxon>Ecdysozoa</taxon>
        <taxon>Arthropoda</taxon>
        <taxon>Hexapoda</taxon>
        <taxon>Insecta</taxon>
        <taxon>Pterygota</taxon>
        <taxon>Neoptera</taxon>
        <taxon>Endopterygota</taxon>
        <taxon>Lepidoptera</taxon>
        <taxon>Glossata</taxon>
        <taxon>Ditrysia</taxon>
        <taxon>Tineoidea</taxon>
        <taxon>Psychidae</taxon>
        <taxon>Oiketicinae</taxon>
        <taxon>Eumeta</taxon>
    </lineage>
</organism>
<keyword evidence="1" id="KW-0812">Transmembrane</keyword>
<feature type="transmembrane region" description="Helical" evidence="1">
    <location>
        <begin position="20"/>
        <end position="37"/>
    </location>
</feature>
<sequence>MQLWRGRGALKRSRSDGSFGRINFIGFGIITYLWLLAKRISGYRLSLFLTLTYSVDAKISKSRAARMLQWNVMALPGCDQCLAVINIIIFITIIVTSEKSREMRSLELYVMALPGYFKAASSLLLLTAYVCCHPQVNMDVAVSRT</sequence>
<keyword evidence="1" id="KW-1133">Transmembrane helix</keyword>
<gene>
    <name evidence="2" type="ORF">EVAR_75697_1</name>
</gene>
<feature type="transmembrane region" description="Helical" evidence="1">
    <location>
        <begin position="73"/>
        <end position="96"/>
    </location>
</feature>
<feature type="transmembrane region" description="Helical" evidence="1">
    <location>
        <begin position="108"/>
        <end position="130"/>
    </location>
</feature>
<reference evidence="2 3" key="1">
    <citation type="journal article" date="2019" name="Commun. Biol.">
        <title>The bagworm genome reveals a unique fibroin gene that provides high tensile strength.</title>
        <authorList>
            <person name="Kono N."/>
            <person name="Nakamura H."/>
            <person name="Ohtoshi R."/>
            <person name="Tomita M."/>
            <person name="Numata K."/>
            <person name="Arakawa K."/>
        </authorList>
    </citation>
    <scope>NUCLEOTIDE SEQUENCE [LARGE SCALE GENOMIC DNA]</scope>
</reference>
<protein>
    <submittedName>
        <fullName evidence="2">Uncharacterized protein</fullName>
    </submittedName>
</protein>
<keyword evidence="3" id="KW-1185">Reference proteome</keyword>
<dbReference type="AlphaFoldDB" id="A0A4C1W2X0"/>
<accession>A0A4C1W2X0</accession>
<dbReference type="Proteomes" id="UP000299102">
    <property type="component" value="Unassembled WGS sequence"/>
</dbReference>
<evidence type="ECO:0000313" key="2">
    <source>
        <dbReference type="EMBL" id="GBP44829.1"/>
    </source>
</evidence>